<name>V9P506_SALMI</name>
<protein>
    <submittedName>
        <fullName evidence="2">Uncharacterized protein</fullName>
    </submittedName>
</protein>
<dbReference type="RefSeq" id="YP_008992364.1">
    <property type="nucleotide sequence ID" value="NC_023209.1"/>
</dbReference>
<dbReference type="EMBL" id="KF177345">
    <property type="protein sequence ID" value="AGU16626.1"/>
    <property type="molecule type" value="Genomic_DNA"/>
</dbReference>
<evidence type="ECO:0000256" key="1">
    <source>
        <dbReference type="SAM" id="MobiDB-lite"/>
    </source>
</evidence>
<geneLocation type="mitochondrion" evidence="2"/>
<organism evidence="2">
    <name type="scientific">Salvia miltiorrhiza</name>
    <name type="common">Chinese sage</name>
    <dbReference type="NCBI Taxonomy" id="226208"/>
    <lineage>
        <taxon>Eukaryota</taxon>
        <taxon>Viridiplantae</taxon>
        <taxon>Streptophyta</taxon>
        <taxon>Embryophyta</taxon>
        <taxon>Tracheophyta</taxon>
        <taxon>Spermatophyta</taxon>
        <taxon>Magnoliopsida</taxon>
        <taxon>eudicotyledons</taxon>
        <taxon>Gunneridae</taxon>
        <taxon>Pentapetalae</taxon>
        <taxon>asterids</taxon>
        <taxon>lamiids</taxon>
        <taxon>Lamiales</taxon>
        <taxon>Lamiaceae</taxon>
        <taxon>Nepetoideae</taxon>
        <taxon>Mentheae</taxon>
        <taxon>Salviinae</taxon>
        <taxon>Salvia</taxon>
        <taxon>Salvia incertae sedis</taxon>
    </lineage>
</organism>
<feature type="compositionally biased region" description="Polar residues" evidence="1">
    <location>
        <begin position="42"/>
        <end position="52"/>
    </location>
</feature>
<reference evidence="2" key="1">
    <citation type="submission" date="2013-05" db="EMBL/GenBank/DDBJ databases">
        <title>The Mitochondrial Genome of the medicinal plant Salvia miltiorrhiza.</title>
        <authorList>
            <person name="Qian J."/>
        </authorList>
    </citation>
    <scope>NUCLEOTIDE SEQUENCE</scope>
</reference>
<accession>V9P506</accession>
<keyword evidence="2" id="KW-0496">Mitochondrion</keyword>
<feature type="region of interest" description="Disordered" evidence="1">
    <location>
        <begin position="38"/>
        <end position="61"/>
    </location>
</feature>
<proteinExistence type="predicted"/>
<sequence>MLKVALELLCNVTAFPFFRVVEGFPVFRCSVILKRGKCGEFSSHSDPESGSTVPAKPEESIAKEIRPYLPSVEMRSPERGKAHPFSSKRIASFENPSGSLYRWGALKGP</sequence>
<dbReference type="GeneID" id="18126372"/>
<evidence type="ECO:0000313" key="2">
    <source>
        <dbReference type="EMBL" id="AGU16626.1"/>
    </source>
</evidence>
<dbReference type="KEGG" id="smil:18126372"/>
<dbReference type="AlphaFoldDB" id="V9P506"/>
<gene>
    <name evidence="2" type="primary">orf109b</name>
    <name evidence="2" type="ORF">Salmi_Mp098</name>
</gene>